<proteinExistence type="predicted"/>
<evidence type="ECO:0000313" key="3">
    <source>
        <dbReference type="Proteomes" id="UP000543579"/>
    </source>
</evidence>
<organism evidence="2 3">
    <name type="scientific">Microbacterium proteolyticum</name>
    <dbReference type="NCBI Taxonomy" id="1572644"/>
    <lineage>
        <taxon>Bacteria</taxon>
        <taxon>Bacillati</taxon>
        <taxon>Actinomycetota</taxon>
        <taxon>Actinomycetes</taxon>
        <taxon>Micrococcales</taxon>
        <taxon>Microbacteriaceae</taxon>
        <taxon>Microbacterium</taxon>
    </lineage>
</organism>
<name>A0A7W5CKV0_9MICO</name>
<reference evidence="2 3" key="1">
    <citation type="submission" date="2020-08" db="EMBL/GenBank/DDBJ databases">
        <title>Genomic Encyclopedia of Type Strains, Phase III (KMG-III): the genomes of soil and plant-associated and newly described type strains.</title>
        <authorList>
            <person name="Whitman W."/>
        </authorList>
    </citation>
    <scope>NUCLEOTIDE SEQUENCE [LARGE SCALE GENOMIC DNA]</scope>
    <source>
        <strain evidence="2 3">CECT 8356</strain>
    </source>
</reference>
<evidence type="ECO:0000313" key="2">
    <source>
        <dbReference type="EMBL" id="MBB3159501.1"/>
    </source>
</evidence>
<evidence type="ECO:0000256" key="1">
    <source>
        <dbReference type="SAM" id="MobiDB-lite"/>
    </source>
</evidence>
<gene>
    <name evidence="2" type="ORF">FHS07_003236</name>
</gene>
<feature type="compositionally biased region" description="Polar residues" evidence="1">
    <location>
        <begin position="54"/>
        <end position="74"/>
    </location>
</feature>
<comment type="caution">
    <text evidence="2">The sequence shown here is derived from an EMBL/GenBank/DDBJ whole genome shotgun (WGS) entry which is preliminary data.</text>
</comment>
<dbReference type="Proteomes" id="UP000543579">
    <property type="component" value="Unassembled WGS sequence"/>
</dbReference>
<dbReference type="EMBL" id="JACHXY010000005">
    <property type="protein sequence ID" value="MBB3159501.1"/>
    <property type="molecule type" value="Genomic_DNA"/>
</dbReference>
<feature type="region of interest" description="Disordered" evidence="1">
    <location>
        <begin position="1"/>
        <end position="88"/>
    </location>
</feature>
<accession>A0A7W5CKV0</accession>
<protein>
    <submittedName>
        <fullName evidence="2">Uncharacterized protein</fullName>
    </submittedName>
</protein>
<sequence length="88" mass="9273">MLTETPRGGVDSRTNVGVSREHPLSMARSSITPGPSQATPADRGHMPLPHRATACTQTGLTNGARTFGSASRRPSPTVMEGARHVTRP</sequence>
<feature type="compositionally biased region" description="Polar residues" evidence="1">
    <location>
        <begin position="27"/>
        <end position="39"/>
    </location>
</feature>
<dbReference type="AlphaFoldDB" id="A0A7W5CKV0"/>